<reference evidence="5" key="1">
    <citation type="journal article" date="2019" name="Int. J. Syst. Evol. Microbiol.">
        <title>The Global Catalogue of Microorganisms (GCM) 10K type strain sequencing project: providing services to taxonomists for standard genome sequencing and annotation.</title>
        <authorList>
            <consortium name="The Broad Institute Genomics Platform"/>
            <consortium name="The Broad Institute Genome Sequencing Center for Infectious Disease"/>
            <person name="Wu L."/>
            <person name="Ma J."/>
        </authorList>
    </citation>
    <scope>NUCLEOTIDE SEQUENCE [LARGE SCALE GENOMIC DNA]</scope>
    <source>
        <strain evidence="5">JCM 3115</strain>
    </source>
</reference>
<accession>A0ABQ2R8L9</accession>
<keyword evidence="2" id="KW-0597">Phosphoprotein</keyword>
<dbReference type="Proteomes" id="UP000611554">
    <property type="component" value="Unassembled WGS sequence"/>
</dbReference>
<evidence type="ECO:0000256" key="2">
    <source>
        <dbReference type="ARBA" id="ARBA00022553"/>
    </source>
</evidence>
<dbReference type="InterPro" id="IPR006162">
    <property type="entry name" value="Ppantetheine_attach_site"/>
</dbReference>
<comment type="caution">
    <text evidence="4">The sequence shown here is derived from an EMBL/GenBank/DDBJ whole genome shotgun (WGS) entry which is preliminary data.</text>
</comment>
<name>A0ABQ2R8L9_9ACTN</name>
<dbReference type="SUPFAM" id="SSF47336">
    <property type="entry name" value="ACP-like"/>
    <property type="match status" value="1"/>
</dbReference>
<evidence type="ECO:0000313" key="5">
    <source>
        <dbReference type="Proteomes" id="UP000611554"/>
    </source>
</evidence>
<dbReference type="RefSeq" id="WP_189249558.1">
    <property type="nucleotide sequence ID" value="NZ_BMQJ01000016.1"/>
</dbReference>
<feature type="domain" description="Carrier" evidence="3">
    <location>
        <begin position="3"/>
        <end position="82"/>
    </location>
</feature>
<dbReference type="Gene3D" id="1.10.1200.10">
    <property type="entry name" value="ACP-like"/>
    <property type="match status" value="1"/>
</dbReference>
<dbReference type="Pfam" id="PF00550">
    <property type="entry name" value="PP-binding"/>
    <property type="match status" value="1"/>
</dbReference>
<protein>
    <submittedName>
        <fullName evidence="4">Actinorhodin polyketide synthase</fullName>
    </submittedName>
</protein>
<keyword evidence="1" id="KW-0596">Phosphopantetheine</keyword>
<organism evidence="4 5">
    <name type="scientific">Streptosporangium pseudovulgare</name>
    <dbReference type="NCBI Taxonomy" id="35765"/>
    <lineage>
        <taxon>Bacteria</taxon>
        <taxon>Bacillati</taxon>
        <taxon>Actinomycetota</taxon>
        <taxon>Actinomycetes</taxon>
        <taxon>Streptosporangiales</taxon>
        <taxon>Streptosporangiaceae</taxon>
        <taxon>Streptosporangium</taxon>
    </lineage>
</organism>
<evidence type="ECO:0000259" key="3">
    <source>
        <dbReference type="PROSITE" id="PS50075"/>
    </source>
</evidence>
<dbReference type="EMBL" id="BMQJ01000016">
    <property type="protein sequence ID" value="GGQ19440.1"/>
    <property type="molecule type" value="Genomic_DNA"/>
</dbReference>
<keyword evidence="5" id="KW-1185">Reference proteome</keyword>
<dbReference type="InterPro" id="IPR036736">
    <property type="entry name" value="ACP-like_sf"/>
</dbReference>
<gene>
    <name evidence="4" type="primary">actI</name>
    <name evidence="4" type="ORF">GCM10010140_57180</name>
</gene>
<dbReference type="PROSITE" id="PS00012">
    <property type="entry name" value="PHOSPHOPANTETHEINE"/>
    <property type="match status" value="1"/>
</dbReference>
<proteinExistence type="predicted"/>
<evidence type="ECO:0000313" key="4">
    <source>
        <dbReference type="EMBL" id="GGQ19440.1"/>
    </source>
</evidence>
<sequence>MTQLTLDDLRECMLLAVGYDESIDLEQDILDEPMGDLGFDSLAVMNVAREIEARYPVKVPDESLDETMATPRRTLEYINGLLEEGVAA</sequence>
<evidence type="ECO:0000256" key="1">
    <source>
        <dbReference type="ARBA" id="ARBA00022450"/>
    </source>
</evidence>
<dbReference type="InterPro" id="IPR009081">
    <property type="entry name" value="PP-bd_ACP"/>
</dbReference>
<dbReference type="PROSITE" id="PS50075">
    <property type="entry name" value="CARRIER"/>
    <property type="match status" value="1"/>
</dbReference>